<dbReference type="GeneID" id="24860759"/>
<evidence type="ECO:0000313" key="2">
    <source>
        <dbReference type="Proteomes" id="UP000033111"/>
    </source>
</evidence>
<reference evidence="1 2" key="1">
    <citation type="submission" date="2014-07" db="EMBL/GenBank/DDBJ databases">
        <title>Methanogenic archaea and the global carbon cycle.</title>
        <authorList>
            <person name="Henriksen J.R."/>
            <person name="Luke J."/>
            <person name="Reinhart S."/>
            <person name="Benedict M.N."/>
            <person name="Youngblut N.D."/>
            <person name="Metcalf M.E."/>
            <person name="Whitaker R.J."/>
            <person name="Metcalf W.W."/>
        </authorList>
    </citation>
    <scope>NUCLEOTIDE SEQUENCE [LARGE SCALE GENOMIC DNA]</scope>
    <source>
        <strain evidence="1 2">T4/M</strain>
    </source>
</reference>
<dbReference type="HOGENOM" id="CLU_1782521_0_0_2"/>
<dbReference type="EMBL" id="CP009506">
    <property type="protein sequence ID" value="AKB28628.1"/>
    <property type="molecule type" value="Genomic_DNA"/>
</dbReference>
<name>A0A0E3P732_9EURY</name>
<dbReference type="KEGG" id="msw:MSSIT_1909"/>
<dbReference type="AlphaFoldDB" id="A0A0E3P732"/>
<dbReference type="Proteomes" id="UP000033111">
    <property type="component" value="Chromosome"/>
</dbReference>
<proteinExistence type="predicted"/>
<gene>
    <name evidence="1" type="ORF">MSSIT_1909</name>
</gene>
<dbReference type="RefSeq" id="WP_048172126.1">
    <property type="nucleotide sequence ID" value="NZ_CP009506.1"/>
</dbReference>
<organism evidence="1 2">
    <name type="scientific">Methanosarcina siciliae T4/M</name>
    <dbReference type="NCBI Taxonomy" id="1434120"/>
    <lineage>
        <taxon>Archaea</taxon>
        <taxon>Methanobacteriati</taxon>
        <taxon>Methanobacteriota</taxon>
        <taxon>Stenosarchaea group</taxon>
        <taxon>Methanomicrobia</taxon>
        <taxon>Methanosarcinales</taxon>
        <taxon>Methanosarcinaceae</taxon>
        <taxon>Methanosarcina</taxon>
    </lineage>
</organism>
<evidence type="ECO:0000313" key="1">
    <source>
        <dbReference type="EMBL" id="AKB28628.1"/>
    </source>
</evidence>
<accession>A0A0E3P732</accession>
<dbReference type="OrthoDB" id="387156at2157"/>
<sequence>MWVPAPSQTDPIGLLQEQDRTRLDQLLPVNVGKNYRKAMVLLSQTAFLDVWYYQVETDKVLEVFDQASKRAGKKMLGRRATAKDKFATILSCLHVRVRSYPKNKKPKEAGPSVLEPYVGKKDYARTGNTACISGYIGKSDSFAGQ</sequence>
<dbReference type="PATRIC" id="fig|1434120.4.peg.2453"/>
<keyword evidence="2" id="KW-1185">Reference proteome</keyword>
<protein>
    <submittedName>
        <fullName evidence="1">Uncharacterized protein</fullName>
    </submittedName>
</protein>